<feature type="region of interest" description="Disordered" evidence="1">
    <location>
        <begin position="413"/>
        <end position="440"/>
    </location>
</feature>
<feature type="non-terminal residue" evidence="2">
    <location>
        <position position="1"/>
    </location>
</feature>
<reference evidence="2" key="1">
    <citation type="submission" date="2016-01" db="EMBL/GenBank/DDBJ databases">
        <title>Reference transcriptome for the parasite Schistocephalus solidus: insights into the molecular evolution of parasitism.</title>
        <authorList>
            <person name="Hebert F.O."/>
            <person name="Grambauer S."/>
            <person name="Barber I."/>
            <person name="Landry C.R."/>
            <person name="Aubin-Horth N."/>
        </authorList>
    </citation>
    <scope>NUCLEOTIDE SEQUENCE</scope>
</reference>
<dbReference type="EMBL" id="GEEE01004636">
    <property type="protein sequence ID" value="JAP58589.1"/>
    <property type="molecule type" value="Transcribed_RNA"/>
</dbReference>
<organism evidence="2">
    <name type="scientific">Schistocephalus solidus</name>
    <name type="common">Tapeworm</name>
    <dbReference type="NCBI Taxonomy" id="70667"/>
    <lineage>
        <taxon>Eukaryota</taxon>
        <taxon>Metazoa</taxon>
        <taxon>Spiralia</taxon>
        <taxon>Lophotrochozoa</taxon>
        <taxon>Platyhelminthes</taxon>
        <taxon>Cestoda</taxon>
        <taxon>Eucestoda</taxon>
        <taxon>Diphyllobothriidea</taxon>
        <taxon>Diphyllobothriidae</taxon>
        <taxon>Schistocephalus</taxon>
    </lineage>
</organism>
<evidence type="ECO:0000313" key="2">
    <source>
        <dbReference type="EMBL" id="JAP58589.1"/>
    </source>
</evidence>
<dbReference type="PANTHER" id="PTHR31569">
    <property type="entry name" value="SWIM-TYPE DOMAIN-CONTAINING PROTEIN"/>
    <property type="match status" value="1"/>
</dbReference>
<proteinExistence type="predicted"/>
<evidence type="ECO:0000256" key="1">
    <source>
        <dbReference type="SAM" id="MobiDB-lite"/>
    </source>
</evidence>
<evidence type="ECO:0008006" key="3">
    <source>
        <dbReference type="Google" id="ProtNLM"/>
    </source>
</evidence>
<dbReference type="AlphaFoldDB" id="A0A0X3Q3F8"/>
<gene>
    <name evidence="2" type="ORF">TR148776</name>
</gene>
<protein>
    <recommendedName>
        <fullName evidence="3">FAR1 DNA-binding domain</fullName>
    </recommendedName>
</protein>
<dbReference type="InterPro" id="IPR052579">
    <property type="entry name" value="Zinc_finger_SWIM"/>
</dbReference>
<dbReference type="PANTHER" id="PTHR31569:SF0">
    <property type="entry name" value="ZINC FINGER SWIM DOMAIN-CONTAINING PROTEIN 1"/>
    <property type="match status" value="1"/>
</dbReference>
<sequence length="502" mass="56583">QIDARCDLRTRLREDAFDSSVVCSSELVNVSFLKRFKKILAISYTSAVTHLPDSSGVRPALVRSKINYSATYFGSTKRHIVYLGCGAHTAFLMDVTDRFSEAIASKTFPSFKCFNDAFSDFQTSTGLCYAIQRSVLFAQGTPERESIVYRYMSFVCSKGSRKRAEGEHNNCTSVVKLSGIDGVLRVKHFQMRHNHLSHSQNFTVLSIADPNPYTNVILDCTSEFHLHFPVTEFRTFDDFLWRWENFQMSVGATYVKGKGEKFPNGSQERSTIVYRRVLYRCVHSGQSRRSGKIRKRRSFKIGCQSMLCLRAQGIILRLVSFEMCHCHPMQPESSELHPDNHNWAPDTPVLRNCLSPPEAPQIASVVDRGTYLSKQSFHKNQVRSSSLQGNRTLTLPLESEDYLHRNEDNIRSSLSQASSDDATSSSPCGSSLLPTLPSSSNPAITREQKLIILTPVIRELVSAVCVSDPGLFTRQLKMLSSLSRLWKNSKGSSHDFNIFVQP</sequence>
<name>A0A0X3Q3F8_SCHSO</name>
<accession>A0A0X3Q3F8</accession>